<comment type="caution">
    <text evidence="2">The sequence shown here is derived from an EMBL/GenBank/DDBJ whole genome shotgun (WGS) entry which is preliminary data.</text>
</comment>
<evidence type="ECO:0000256" key="1">
    <source>
        <dbReference type="SAM" id="MobiDB-lite"/>
    </source>
</evidence>
<accession>A0A8J3E5A4</accession>
<protein>
    <submittedName>
        <fullName evidence="2">Uncharacterized protein</fullName>
    </submittedName>
</protein>
<proteinExistence type="predicted"/>
<evidence type="ECO:0000313" key="3">
    <source>
        <dbReference type="Proteomes" id="UP000646365"/>
    </source>
</evidence>
<feature type="compositionally biased region" description="Low complexity" evidence="1">
    <location>
        <begin position="37"/>
        <end position="57"/>
    </location>
</feature>
<dbReference type="EMBL" id="BMJQ01000006">
    <property type="protein sequence ID" value="GGF20340.1"/>
    <property type="molecule type" value="Genomic_DNA"/>
</dbReference>
<reference evidence="2" key="1">
    <citation type="journal article" date="2014" name="Int. J. Syst. Evol. Microbiol.">
        <title>Complete genome sequence of Corynebacterium casei LMG S-19264T (=DSM 44701T), isolated from a smear-ripened cheese.</title>
        <authorList>
            <consortium name="US DOE Joint Genome Institute (JGI-PGF)"/>
            <person name="Walter F."/>
            <person name="Albersmeier A."/>
            <person name="Kalinowski J."/>
            <person name="Ruckert C."/>
        </authorList>
    </citation>
    <scope>NUCLEOTIDE SEQUENCE</scope>
    <source>
        <strain evidence="2">CGMCC 1.15725</strain>
    </source>
</reference>
<evidence type="ECO:0000313" key="2">
    <source>
        <dbReference type="EMBL" id="GGF20340.1"/>
    </source>
</evidence>
<gene>
    <name evidence="2" type="ORF">GCM10011611_27910</name>
</gene>
<dbReference type="AlphaFoldDB" id="A0A8J3E5A4"/>
<dbReference type="Proteomes" id="UP000646365">
    <property type="component" value="Unassembled WGS sequence"/>
</dbReference>
<sequence length="65" mass="6896">MVSGQPTKKGKWCSVPTKEGRNRGLTQKVVMRSKYQAPAAGHAARGALRGRFPGRADPAPPPARG</sequence>
<reference evidence="2" key="2">
    <citation type="submission" date="2020-09" db="EMBL/GenBank/DDBJ databases">
        <authorList>
            <person name="Sun Q."/>
            <person name="Zhou Y."/>
        </authorList>
    </citation>
    <scope>NUCLEOTIDE SEQUENCE</scope>
    <source>
        <strain evidence="2">CGMCC 1.15725</strain>
    </source>
</reference>
<feature type="region of interest" description="Disordered" evidence="1">
    <location>
        <begin position="1"/>
        <end position="65"/>
    </location>
</feature>
<keyword evidence="3" id="KW-1185">Reference proteome</keyword>
<name>A0A8J3E5A4_9PROT</name>
<organism evidence="2 3">
    <name type="scientific">Aliidongia dinghuensis</name>
    <dbReference type="NCBI Taxonomy" id="1867774"/>
    <lineage>
        <taxon>Bacteria</taxon>
        <taxon>Pseudomonadati</taxon>
        <taxon>Pseudomonadota</taxon>
        <taxon>Alphaproteobacteria</taxon>
        <taxon>Rhodospirillales</taxon>
        <taxon>Dongiaceae</taxon>
        <taxon>Aliidongia</taxon>
    </lineage>
</organism>